<feature type="transmembrane region" description="Helical" evidence="6">
    <location>
        <begin position="442"/>
        <end position="464"/>
    </location>
</feature>
<feature type="transmembrane region" description="Helical" evidence="6">
    <location>
        <begin position="172"/>
        <end position="189"/>
    </location>
</feature>
<evidence type="ECO:0000256" key="6">
    <source>
        <dbReference type="SAM" id="Phobius"/>
    </source>
</evidence>
<dbReference type="Proteomes" id="UP000714275">
    <property type="component" value="Unassembled WGS sequence"/>
</dbReference>
<feature type="transmembrane region" description="Helical" evidence="6">
    <location>
        <begin position="237"/>
        <end position="260"/>
    </location>
</feature>
<comment type="caution">
    <text evidence="7">The sequence shown here is derived from an EMBL/GenBank/DDBJ whole genome shotgun (WGS) entry which is preliminary data.</text>
</comment>
<accession>A0A9P6ZP93</accession>
<dbReference type="InterPro" id="IPR002528">
    <property type="entry name" value="MATE_fam"/>
</dbReference>
<keyword evidence="4 6" id="KW-1133">Transmembrane helix</keyword>
<dbReference type="EMBL" id="JABBWD010000044">
    <property type="protein sequence ID" value="KAG1774173.1"/>
    <property type="molecule type" value="Genomic_DNA"/>
</dbReference>
<keyword evidence="3 6" id="KW-0812">Transmembrane</keyword>
<proteinExistence type="inferred from homology"/>
<evidence type="ECO:0000256" key="2">
    <source>
        <dbReference type="ARBA" id="ARBA00010199"/>
    </source>
</evidence>
<evidence type="ECO:0000313" key="7">
    <source>
        <dbReference type="EMBL" id="KAG1774173.1"/>
    </source>
</evidence>
<evidence type="ECO:0000256" key="4">
    <source>
        <dbReference type="ARBA" id="ARBA00022989"/>
    </source>
</evidence>
<dbReference type="PANTHER" id="PTHR11206">
    <property type="entry name" value="MULTIDRUG RESISTANCE PROTEIN"/>
    <property type="match status" value="1"/>
</dbReference>
<evidence type="ECO:0000256" key="3">
    <source>
        <dbReference type="ARBA" id="ARBA00022692"/>
    </source>
</evidence>
<comment type="subcellular location">
    <subcellularLocation>
        <location evidence="1">Membrane</location>
        <topology evidence="1">Multi-pass membrane protein</topology>
    </subcellularLocation>
</comment>
<protein>
    <submittedName>
        <fullName evidence="7">MATE efflux family protein</fullName>
    </submittedName>
</protein>
<name>A0A9P6ZP93_9AGAM</name>
<reference evidence="7" key="1">
    <citation type="journal article" date="2020" name="New Phytol.">
        <title>Comparative genomics reveals dynamic genome evolution in host specialist ectomycorrhizal fungi.</title>
        <authorList>
            <person name="Lofgren L.A."/>
            <person name="Nguyen N.H."/>
            <person name="Vilgalys R."/>
            <person name="Ruytinx J."/>
            <person name="Liao H.L."/>
            <person name="Branco S."/>
            <person name="Kuo A."/>
            <person name="LaButti K."/>
            <person name="Lipzen A."/>
            <person name="Andreopoulos W."/>
            <person name="Pangilinan J."/>
            <person name="Riley R."/>
            <person name="Hundley H."/>
            <person name="Na H."/>
            <person name="Barry K."/>
            <person name="Grigoriev I.V."/>
            <person name="Stajich J.E."/>
            <person name="Kennedy P.G."/>
        </authorList>
    </citation>
    <scope>NUCLEOTIDE SEQUENCE</scope>
    <source>
        <strain evidence="7">DOB743</strain>
    </source>
</reference>
<dbReference type="GO" id="GO:0015297">
    <property type="term" value="F:antiporter activity"/>
    <property type="evidence" value="ECO:0007669"/>
    <property type="project" value="InterPro"/>
</dbReference>
<dbReference type="OrthoDB" id="2126698at2759"/>
<feature type="transmembrane region" description="Helical" evidence="6">
    <location>
        <begin position="470"/>
        <end position="490"/>
    </location>
</feature>
<feature type="transmembrane region" description="Helical" evidence="6">
    <location>
        <begin position="134"/>
        <end position="152"/>
    </location>
</feature>
<feature type="transmembrane region" description="Helical" evidence="6">
    <location>
        <begin position="409"/>
        <end position="430"/>
    </location>
</feature>
<dbReference type="GO" id="GO:0042910">
    <property type="term" value="F:xenobiotic transmembrane transporter activity"/>
    <property type="evidence" value="ECO:0007669"/>
    <property type="project" value="InterPro"/>
</dbReference>
<dbReference type="NCBIfam" id="TIGR00797">
    <property type="entry name" value="matE"/>
    <property type="match status" value="1"/>
</dbReference>
<feature type="transmembrane region" description="Helical" evidence="6">
    <location>
        <begin position="209"/>
        <end position="231"/>
    </location>
</feature>
<evidence type="ECO:0000313" key="8">
    <source>
        <dbReference type="Proteomes" id="UP000714275"/>
    </source>
</evidence>
<feature type="transmembrane region" description="Helical" evidence="6">
    <location>
        <begin position="366"/>
        <end position="389"/>
    </location>
</feature>
<sequence length="526" mass="57014">MDETAPLLPNAQRTQQRLDDHSLQNFPEVAGENRPIGPRLLASLVIDSIPVILSYILQNSIQTVSIVITGRLGPEELSAAAFSMMLAYVTGEMIPRPVGWCIALGGGSALDTLGSQAFTGGSRSTDLSVHFQRCVVLLWILLIPVGVLWVFMEPVLLAIKEPPRLCKDVQDILRILLFGAPGYIAFESLKKYLQCQGHIRPLTYQYAGIMKAATWVLIMISPINIALNIFLVHYTSLGMLGCPVALSITYWCAFFLLIAVTSMSSMHKQNATWGGFQPKAVFNIESCVGFLKLALPGILMVGTEWAAFEIVALAAGRLGELPLAAQSVIMTTDQIISTLPFGFGVVASNRIGNLIGARTAIGARNAAHAIALISVIVGFAVMIVMLAARNKFGYIFSDDEDVVRLVSKVMPLVASFQIADGLANSCGGVLRGQGRQHLGAVFNFVAYYILALPIGITLAFKIGLGLQGLWIGQVIGLFTVGLSEYGVVWLGTNWDREIQKGIKRNAEEAKRRVLAERIRQEDGLTN</sequence>
<dbReference type="AlphaFoldDB" id="A0A9P6ZP93"/>
<organism evidence="7 8">
    <name type="scientific">Suillus placidus</name>
    <dbReference type="NCBI Taxonomy" id="48579"/>
    <lineage>
        <taxon>Eukaryota</taxon>
        <taxon>Fungi</taxon>
        <taxon>Dikarya</taxon>
        <taxon>Basidiomycota</taxon>
        <taxon>Agaricomycotina</taxon>
        <taxon>Agaricomycetes</taxon>
        <taxon>Agaricomycetidae</taxon>
        <taxon>Boletales</taxon>
        <taxon>Suillineae</taxon>
        <taxon>Suillaceae</taxon>
        <taxon>Suillus</taxon>
    </lineage>
</organism>
<comment type="similarity">
    <text evidence="2">Belongs to the multi antimicrobial extrusion (MATE) (TC 2.A.66.1) family.</text>
</comment>
<evidence type="ECO:0000256" key="1">
    <source>
        <dbReference type="ARBA" id="ARBA00004141"/>
    </source>
</evidence>
<dbReference type="GO" id="GO:0016020">
    <property type="term" value="C:membrane"/>
    <property type="evidence" value="ECO:0007669"/>
    <property type="project" value="UniProtKB-SubCell"/>
</dbReference>
<gene>
    <name evidence="7" type="ORF">EV702DRAFT_975207</name>
</gene>
<dbReference type="Pfam" id="PF01554">
    <property type="entry name" value="MatE"/>
    <property type="match status" value="2"/>
</dbReference>
<dbReference type="GO" id="GO:1990961">
    <property type="term" value="P:xenobiotic detoxification by transmembrane export across the plasma membrane"/>
    <property type="evidence" value="ECO:0007669"/>
    <property type="project" value="InterPro"/>
</dbReference>
<keyword evidence="8" id="KW-1185">Reference proteome</keyword>
<keyword evidence="5 6" id="KW-0472">Membrane</keyword>
<dbReference type="CDD" id="cd13132">
    <property type="entry name" value="MATE_eukaryotic"/>
    <property type="match status" value="1"/>
</dbReference>
<dbReference type="InterPro" id="IPR045069">
    <property type="entry name" value="MATE_euk"/>
</dbReference>
<evidence type="ECO:0000256" key="5">
    <source>
        <dbReference type="ARBA" id="ARBA00023136"/>
    </source>
</evidence>